<name>A0ABQ9ZMS7_9CRUS</name>
<evidence type="ECO:0000313" key="8">
    <source>
        <dbReference type="EMBL" id="KAK4014249.1"/>
    </source>
</evidence>
<evidence type="ECO:0000256" key="3">
    <source>
        <dbReference type="ARBA" id="ARBA00022749"/>
    </source>
</evidence>
<evidence type="ECO:0000256" key="6">
    <source>
        <dbReference type="PROSITE-ProRule" id="PRU00886"/>
    </source>
</evidence>
<dbReference type="Proteomes" id="UP001234178">
    <property type="component" value="Unassembled WGS sequence"/>
</dbReference>
<evidence type="ECO:0000256" key="4">
    <source>
        <dbReference type="ARBA" id="ARBA00022755"/>
    </source>
</evidence>
<dbReference type="PROSITE" id="PS51553">
    <property type="entry name" value="GMPS_ATP_PPASE"/>
    <property type="match status" value="1"/>
</dbReference>
<dbReference type="InterPro" id="IPR017926">
    <property type="entry name" value="GATASE"/>
</dbReference>
<dbReference type="SUPFAM" id="SSF52402">
    <property type="entry name" value="Adenine nucleotide alpha hydrolases-like"/>
    <property type="match status" value="1"/>
</dbReference>
<sequence>MNDTIAKIVYLKSSYSPHLDYVYHIPNVSILLTNYHNKPLNFLPLIDGSKTLTSSSHEVVVPNDGTPFHKNDIKAELFSQVVIDSTISASQADTDPQSHGKGFYYSISCLLHLNPVDTKLLEFQEAQQSLLAAFQCRECVMLLCMQLLNKELEGLRCVPKSTHHIISAIADTERRLSGVQFHPEVDITKNGRKMLHNFLFDICGLQRGFTLEKREQQYIDYVRRTVGRNKIVFMLESGGVDSAVCAALLYKALLQDDDSSRVHEIHIDNGFLR</sequence>
<keyword evidence="3 6" id="KW-0332">GMP biosynthesis</keyword>
<proteinExistence type="predicted"/>
<accession>A0ABQ9ZMS7</accession>
<keyword evidence="1" id="KW-0436">Ligase</keyword>
<dbReference type="PANTHER" id="PTHR11922:SF2">
    <property type="entry name" value="GMP SYNTHASE [GLUTAMINE-HYDROLYZING]"/>
    <property type="match status" value="1"/>
</dbReference>
<gene>
    <name evidence="8" type="ORF">OUZ56_026779</name>
</gene>
<keyword evidence="5 6" id="KW-0067">ATP-binding</keyword>
<dbReference type="InterPro" id="IPR014729">
    <property type="entry name" value="Rossmann-like_a/b/a_fold"/>
</dbReference>
<dbReference type="Gene3D" id="3.40.50.880">
    <property type="match status" value="1"/>
</dbReference>
<evidence type="ECO:0000313" key="9">
    <source>
        <dbReference type="Proteomes" id="UP001234178"/>
    </source>
</evidence>
<evidence type="ECO:0000256" key="2">
    <source>
        <dbReference type="ARBA" id="ARBA00022741"/>
    </source>
</evidence>
<keyword evidence="4 6" id="KW-0658">Purine biosynthesis</keyword>
<feature type="binding site" evidence="6">
    <location>
        <begin position="237"/>
        <end position="243"/>
    </location>
    <ligand>
        <name>ATP</name>
        <dbReference type="ChEBI" id="CHEBI:30616"/>
    </ligand>
</feature>
<feature type="domain" description="GMPS ATP-PPase" evidence="7">
    <location>
        <begin position="209"/>
        <end position="273"/>
    </location>
</feature>
<comment type="caution">
    <text evidence="8">The sequence shown here is derived from an EMBL/GenBank/DDBJ whole genome shotgun (WGS) entry which is preliminary data.</text>
</comment>
<reference evidence="8 9" key="1">
    <citation type="journal article" date="2023" name="Nucleic Acids Res.">
        <title>The hologenome of Daphnia magna reveals possible DNA methylation and microbiome-mediated evolution of the host genome.</title>
        <authorList>
            <person name="Chaturvedi A."/>
            <person name="Li X."/>
            <person name="Dhandapani V."/>
            <person name="Marshall H."/>
            <person name="Kissane S."/>
            <person name="Cuenca-Cambronero M."/>
            <person name="Asole G."/>
            <person name="Calvet F."/>
            <person name="Ruiz-Romero M."/>
            <person name="Marangio P."/>
            <person name="Guigo R."/>
            <person name="Rago D."/>
            <person name="Mirbahai L."/>
            <person name="Eastwood N."/>
            <person name="Colbourne J.K."/>
            <person name="Zhou J."/>
            <person name="Mallon E."/>
            <person name="Orsini L."/>
        </authorList>
    </citation>
    <scope>NUCLEOTIDE SEQUENCE [LARGE SCALE GENOMIC DNA]</scope>
    <source>
        <strain evidence="8">LRV0_1</strain>
    </source>
</reference>
<evidence type="ECO:0000259" key="7">
    <source>
        <dbReference type="PROSITE" id="PS51553"/>
    </source>
</evidence>
<dbReference type="EMBL" id="JAOYFB010000004">
    <property type="protein sequence ID" value="KAK4014249.1"/>
    <property type="molecule type" value="Genomic_DNA"/>
</dbReference>
<evidence type="ECO:0000256" key="5">
    <source>
        <dbReference type="ARBA" id="ARBA00022840"/>
    </source>
</evidence>
<dbReference type="SUPFAM" id="SSF52317">
    <property type="entry name" value="Class I glutamine amidotransferase-like"/>
    <property type="match status" value="1"/>
</dbReference>
<dbReference type="PANTHER" id="PTHR11922">
    <property type="entry name" value="GMP SYNTHASE-RELATED"/>
    <property type="match status" value="1"/>
</dbReference>
<evidence type="ECO:0000256" key="1">
    <source>
        <dbReference type="ARBA" id="ARBA00022598"/>
    </source>
</evidence>
<organism evidence="8 9">
    <name type="scientific">Daphnia magna</name>
    <dbReference type="NCBI Taxonomy" id="35525"/>
    <lineage>
        <taxon>Eukaryota</taxon>
        <taxon>Metazoa</taxon>
        <taxon>Ecdysozoa</taxon>
        <taxon>Arthropoda</taxon>
        <taxon>Crustacea</taxon>
        <taxon>Branchiopoda</taxon>
        <taxon>Diplostraca</taxon>
        <taxon>Cladocera</taxon>
        <taxon>Anomopoda</taxon>
        <taxon>Daphniidae</taxon>
        <taxon>Daphnia</taxon>
    </lineage>
</organism>
<dbReference type="InterPro" id="IPR025777">
    <property type="entry name" value="GMPS_ATP_PPase_dom"/>
</dbReference>
<dbReference type="Gene3D" id="3.40.50.620">
    <property type="entry name" value="HUPs"/>
    <property type="match status" value="1"/>
</dbReference>
<dbReference type="InterPro" id="IPR029062">
    <property type="entry name" value="Class_I_gatase-like"/>
</dbReference>
<keyword evidence="9" id="KW-1185">Reference proteome</keyword>
<protein>
    <recommendedName>
        <fullName evidence="7">GMPS ATP-PPase domain-containing protein</fullName>
    </recommendedName>
</protein>
<dbReference type="Pfam" id="PF00117">
    <property type="entry name" value="GATase"/>
    <property type="match status" value="1"/>
</dbReference>
<keyword evidence="2 6" id="KW-0547">Nucleotide-binding</keyword>